<gene>
    <name evidence="1" type="ORF">HMPREF9418_0495</name>
</gene>
<dbReference type="EMBL" id="AFQE01000025">
    <property type="protein sequence ID" value="EGQ78006.1"/>
    <property type="molecule type" value="Genomic_DNA"/>
</dbReference>
<evidence type="ECO:0000313" key="2">
    <source>
        <dbReference type="Proteomes" id="UP000004982"/>
    </source>
</evidence>
<comment type="caution">
    <text evidence="1">The sequence shown here is derived from an EMBL/GenBank/DDBJ whole genome shotgun (WGS) entry which is preliminary data.</text>
</comment>
<organism evidence="1 2">
    <name type="scientific">Neisseria macacae ATCC 33926</name>
    <dbReference type="NCBI Taxonomy" id="997348"/>
    <lineage>
        <taxon>Bacteria</taxon>
        <taxon>Pseudomonadati</taxon>
        <taxon>Pseudomonadota</taxon>
        <taxon>Betaproteobacteria</taxon>
        <taxon>Neisseriales</taxon>
        <taxon>Neisseriaceae</taxon>
        <taxon>Neisseria</taxon>
    </lineage>
</organism>
<sequence>MQNYCSRRLLNAKILTLSDMIQGRLNLFQPQGSDFGFYSGLTLNQYGVASP</sequence>
<dbReference type="AlphaFoldDB" id="A0AA36ULP9"/>
<evidence type="ECO:0000313" key="1">
    <source>
        <dbReference type="EMBL" id="EGQ78006.1"/>
    </source>
</evidence>
<protein>
    <submittedName>
        <fullName evidence="1">Uncharacterized protein</fullName>
    </submittedName>
</protein>
<dbReference type="Proteomes" id="UP000004982">
    <property type="component" value="Unassembled WGS sequence"/>
</dbReference>
<reference evidence="1 2" key="1">
    <citation type="submission" date="2011-05" db="EMBL/GenBank/DDBJ databases">
        <authorList>
            <person name="Muzny D."/>
            <person name="Qin X."/>
            <person name="Deng J."/>
            <person name="Jiang H."/>
            <person name="Liu Y."/>
            <person name="Qu J."/>
            <person name="Song X.-Z."/>
            <person name="Zhang L."/>
            <person name="Thornton R."/>
            <person name="Coyle M."/>
            <person name="Francisco L."/>
            <person name="Jackson L."/>
            <person name="Javaid M."/>
            <person name="Korchina V."/>
            <person name="Kovar C."/>
            <person name="Mata R."/>
            <person name="Mathew T."/>
            <person name="Ngo R."/>
            <person name="Nguyen L."/>
            <person name="Nguyen N."/>
            <person name="Okwuonu G."/>
            <person name="Ongeri F."/>
            <person name="Pham C."/>
            <person name="Simmons D."/>
            <person name="Wilczek-Boney K."/>
            <person name="Hale W."/>
            <person name="Jakkamsetti A."/>
            <person name="Pham P."/>
            <person name="Ruth R."/>
            <person name="San Lucas F."/>
            <person name="Warren J."/>
            <person name="Zhang J."/>
            <person name="Zhao Z."/>
            <person name="Zhou C."/>
            <person name="Zhu D."/>
            <person name="Lee S."/>
            <person name="Bess C."/>
            <person name="Blankenburg K."/>
            <person name="Forbes L."/>
            <person name="Fu Q."/>
            <person name="Gubbala S."/>
            <person name="Hirani K."/>
            <person name="Jayaseelan J.C."/>
            <person name="Lara F."/>
            <person name="Munidasa M."/>
            <person name="Palculict T."/>
            <person name="Patil S."/>
            <person name="Pu L.-L."/>
            <person name="Saada N."/>
            <person name="Tang L."/>
            <person name="Weissenberger G."/>
            <person name="Zhu Y."/>
            <person name="Hemphill L."/>
            <person name="Shang Y."/>
            <person name="Youmans B."/>
            <person name="Ayvaz T."/>
            <person name="Ross M."/>
            <person name="Santibanez J."/>
            <person name="Aqrawi P."/>
            <person name="Gross S."/>
            <person name="Joshi V."/>
            <person name="Fowler G."/>
            <person name="Nazareth L."/>
            <person name="Reid J."/>
            <person name="Worley K."/>
            <person name="Petrosino J."/>
            <person name="Highlander S."/>
            <person name="Gibbs R."/>
        </authorList>
    </citation>
    <scope>NUCLEOTIDE SEQUENCE [LARGE SCALE GENOMIC DNA]</scope>
    <source>
        <strain evidence="1 2">ATCC 33926</strain>
    </source>
</reference>
<name>A0AA36ULP9_9NEIS</name>
<accession>A0AA36ULP9</accession>
<proteinExistence type="predicted"/>